<dbReference type="PANTHER" id="PTHR33840">
    <property type="match status" value="1"/>
</dbReference>
<dbReference type="AlphaFoldDB" id="A0AAD7AFY8"/>
<keyword evidence="5" id="KW-1185">Reference proteome</keyword>
<evidence type="ECO:0000313" key="5">
    <source>
        <dbReference type="Proteomes" id="UP001218218"/>
    </source>
</evidence>
<feature type="region of interest" description="Disordered" evidence="1">
    <location>
        <begin position="1084"/>
        <end position="1117"/>
    </location>
</feature>
<name>A0AAD7AFY8_9AGAR</name>
<dbReference type="EMBL" id="JARIHO010000007">
    <property type="protein sequence ID" value="KAJ7357885.1"/>
    <property type="molecule type" value="Genomic_DNA"/>
</dbReference>
<dbReference type="Pfam" id="PF12862">
    <property type="entry name" value="ANAPC5"/>
    <property type="match status" value="1"/>
</dbReference>
<accession>A0AAD7AFY8</accession>
<dbReference type="InterPro" id="IPR011990">
    <property type="entry name" value="TPR-like_helical_dom_sf"/>
</dbReference>
<feature type="domain" description="Anaphase-promoting complex subunit 5" evidence="3">
    <location>
        <begin position="748"/>
        <end position="781"/>
    </location>
</feature>
<reference evidence="4" key="1">
    <citation type="submission" date="2023-03" db="EMBL/GenBank/DDBJ databases">
        <title>Massive genome expansion in bonnet fungi (Mycena s.s.) driven by repeated elements and novel gene families across ecological guilds.</title>
        <authorList>
            <consortium name="Lawrence Berkeley National Laboratory"/>
            <person name="Harder C.B."/>
            <person name="Miyauchi S."/>
            <person name="Viragh M."/>
            <person name="Kuo A."/>
            <person name="Thoen E."/>
            <person name="Andreopoulos B."/>
            <person name="Lu D."/>
            <person name="Skrede I."/>
            <person name="Drula E."/>
            <person name="Henrissat B."/>
            <person name="Morin E."/>
            <person name="Kohler A."/>
            <person name="Barry K."/>
            <person name="LaButti K."/>
            <person name="Morin E."/>
            <person name="Salamov A."/>
            <person name="Lipzen A."/>
            <person name="Mereny Z."/>
            <person name="Hegedus B."/>
            <person name="Baldrian P."/>
            <person name="Stursova M."/>
            <person name="Weitz H."/>
            <person name="Taylor A."/>
            <person name="Grigoriev I.V."/>
            <person name="Nagy L.G."/>
            <person name="Martin F."/>
            <person name="Kauserud H."/>
        </authorList>
    </citation>
    <scope>NUCLEOTIDE SEQUENCE</scope>
    <source>
        <strain evidence="4">CBHHK002</strain>
    </source>
</reference>
<dbReference type="Proteomes" id="UP001218218">
    <property type="component" value="Unassembled WGS sequence"/>
</dbReference>
<feature type="compositionally biased region" description="Basic and acidic residues" evidence="1">
    <location>
        <begin position="121"/>
        <end position="139"/>
    </location>
</feature>
<dbReference type="PANTHER" id="PTHR33840:SF2">
    <property type="entry name" value="TLE1 PHOSPHOLIPASE DOMAIN-CONTAINING PROTEIN"/>
    <property type="match status" value="1"/>
</dbReference>
<feature type="compositionally biased region" description="Low complexity" evidence="1">
    <location>
        <begin position="26"/>
        <end position="37"/>
    </location>
</feature>
<proteinExistence type="predicted"/>
<dbReference type="Pfam" id="PF09994">
    <property type="entry name" value="T6SS_Tle1-like_cat"/>
    <property type="match status" value="1"/>
</dbReference>
<dbReference type="SMART" id="SM00028">
    <property type="entry name" value="TPR"/>
    <property type="match status" value="6"/>
</dbReference>
<dbReference type="SUPFAM" id="SSF48452">
    <property type="entry name" value="TPR-like"/>
    <property type="match status" value="4"/>
</dbReference>
<evidence type="ECO:0000256" key="1">
    <source>
        <dbReference type="SAM" id="MobiDB-lite"/>
    </source>
</evidence>
<evidence type="ECO:0000313" key="4">
    <source>
        <dbReference type="EMBL" id="KAJ7357885.1"/>
    </source>
</evidence>
<evidence type="ECO:0000259" key="3">
    <source>
        <dbReference type="Pfam" id="PF12862"/>
    </source>
</evidence>
<organism evidence="4 5">
    <name type="scientific">Mycena albidolilacea</name>
    <dbReference type="NCBI Taxonomy" id="1033008"/>
    <lineage>
        <taxon>Eukaryota</taxon>
        <taxon>Fungi</taxon>
        <taxon>Dikarya</taxon>
        <taxon>Basidiomycota</taxon>
        <taxon>Agaricomycotina</taxon>
        <taxon>Agaricomycetes</taxon>
        <taxon>Agaricomycetidae</taxon>
        <taxon>Agaricales</taxon>
        <taxon>Marasmiineae</taxon>
        <taxon>Mycenaceae</taxon>
        <taxon>Mycena</taxon>
    </lineage>
</organism>
<feature type="compositionally biased region" description="Polar residues" evidence="1">
    <location>
        <begin position="110"/>
        <end position="120"/>
    </location>
</feature>
<sequence length="1117" mass="122939">MSDDIEADTRGAGTTDDNPETGTGLGTTDTTDTVVTLPHSDAPTGSGTTPKDSVTITNDPGIGAEQGAASSKDTIAQPNDSGANSDDTGTTANGSGPGANDTESGAKETINIQTTPQEATFNERKLGADKTKRQGDQPKRRPTKCGCVCDANCNCKCTCAHEGHCVCISPCDGQCGTRVSRNLVVSIDGTSNQFGQKNTNVVALHNRVLRDAKQNKYYNCGIGTYVPDQNKMSWKYWQQKFDNALDLAFAFKFKEIILKAYRWLSETYQPGDKIFLFGFSRGAYQVRTLAGMIETIGLIDAGNDELIPFGYEIYSERHKGALTEHAKDIATTFKETCSREIRIHFVGVWDTVSSIGVFRGKPLPLTSTAEHICIVRHALALDERRVKFLPEYINHGDITSTSPPIDIKEVWFAGSHSDIGGGLQENTALNLSSVPLLWMENEAEANGLRLKPRASGGVWDLEDLQKHDGHESLRGGWKPMEYLPLTRLSFQTAGETTRVPHRGAGRIIAAGQRIHISVAFKNPNNYHPRADFLESDGIKWESFVGGMIDESKGFEWALDLGGQVELDLFDASFTTEAITKLQDIWKKGSTSGADDNNESYWMNRLAFMAPSGRLAEQYVLKLESRSLEHRLEQIHSGVALFQKLEYHHSGTFDKDVATLLEQEGQLLFGLKQADKALHIYREAEILWRNRTTKAKARLKDHEKVAGCLKNIARCCDTLERQQDKLETELAIVDLYRNLPDNDPIIAKHLAQSLITLGIDLNYLGHHEDALKTDEEAVELCQKLVEIDPTVTGDLAWSLNNLGVYLSNLGQREKALHAVEEAVEIHRKLVQNDPTVTQDLAVSLDNLGLYFSNLGQHEKALHAAEEVVEIHRKLETGTTHLAWAIFSLGFQLRLLGRHTEALAADAEATEIHRRIAETDLTGRKSLAISLENLGLNLNAVGRCQDAVQASEEAVKIYQELPDQPVDVKLYLANSQKLLAVHLRAVDRHEDALHNDKQGDKIFRELGETDPGPAADSVHTFAVDLRSIGLHQDALQAEESAVALYRKLPQMAPGLFRDFIDALESLARNLRAIGREEDATQTEIEVANLKSSSAQGPNPSTDAAQSSSPPPVPEGQGRS</sequence>
<dbReference type="Pfam" id="PF13374">
    <property type="entry name" value="TPR_10"/>
    <property type="match status" value="3"/>
</dbReference>
<dbReference type="InterPro" id="IPR026000">
    <property type="entry name" value="Apc5_dom"/>
</dbReference>
<protein>
    <recommendedName>
        <fullName evidence="6">DUF2235 domain-containing protein</fullName>
    </recommendedName>
</protein>
<feature type="region of interest" description="Disordered" evidence="1">
    <location>
        <begin position="1"/>
        <end position="141"/>
    </location>
</feature>
<feature type="compositionally biased region" description="Polar residues" evidence="1">
    <location>
        <begin position="1087"/>
        <end position="1105"/>
    </location>
</feature>
<gene>
    <name evidence="4" type="ORF">DFH08DRAFT_436982</name>
</gene>
<feature type="compositionally biased region" description="Polar residues" evidence="1">
    <location>
        <begin position="43"/>
        <end position="58"/>
    </location>
</feature>
<feature type="compositionally biased region" description="Polar residues" evidence="1">
    <location>
        <begin position="68"/>
        <end position="94"/>
    </location>
</feature>
<comment type="caution">
    <text evidence="4">The sequence shown here is derived from an EMBL/GenBank/DDBJ whole genome shotgun (WGS) entry which is preliminary data.</text>
</comment>
<dbReference type="InterPro" id="IPR019734">
    <property type="entry name" value="TPR_rpt"/>
</dbReference>
<evidence type="ECO:0000259" key="2">
    <source>
        <dbReference type="Pfam" id="PF09994"/>
    </source>
</evidence>
<dbReference type="Gene3D" id="1.25.40.10">
    <property type="entry name" value="Tetratricopeptide repeat domain"/>
    <property type="match status" value="3"/>
</dbReference>
<dbReference type="InterPro" id="IPR018712">
    <property type="entry name" value="Tle1-like_cat"/>
</dbReference>
<feature type="domain" description="T6SS Phospholipase effector Tle1-like catalytic" evidence="2">
    <location>
        <begin position="181"/>
        <end position="441"/>
    </location>
</feature>
<evidence type="ECO:0008006" key="6">
    <source>
        <dbReference type="Google" id="ProtNLM"/>
    </source>
</evidence>